<sequence>MKSARAVIAATVLAGVTGTLFYVVTGTATAETVPVQVTAPPARKTTAKFTSVDRVIVDKAHRRVLVSDPSAGKVVALNYDGTTAATATGLTQVNGLALSADSNTVYAAVRDEASIVALRADTLAEIKTFPVYGSPTELVRAGSRLWYAARGGVFGVLDLATGEARAHEFEDLNPWEGMNDLLIAVSPTNPNLLAVTTGPGITSGAIALFDTSGTTERQIAYRSNLNFDYVINFRDLRFTADGATLMVAGEKGIAYLSATDLAVTGNKAMNSSVALDVASNGWFATANGGPYSVSVQFVPAGSTTHTRVMELSAGGGLSGMAWEPGGARLAALTVSTLGESSLYVVEEPTKDVPAPLLTPSLTLTPSAVYAYGTTATFTATLGKTATNRVVEIWADPAGTDQPNRLLKRATADKAGKVSTTFKLTRTTNIVAKFTGDAGYQARSVIAYARTRVSASTALTRHYKTAKMGTLSYQYFRSSADPLVTQTMTAATNRKVRTTIEVWSGSKWVLWSGRDTKLSSAGKASFTFVTGAKVGKKFRVRADYVTGTSGDSLNYTTAGAWKYFTYTK</sequence>
<evidence type="ECO:0000313" key="2">
    <source>
        <dbReference type="Proteomes" id="UP001519654"/>
    </source>
</evidence>
<dbReference type="Proteomes" id="UP001519654">
    <property type="component" value="Unassembled WGS sequence"/>
</dbReference>
<reference evidence="1 2" key="1">
    <citation type="submission" date="2021-06" db="EMBL/GenBank/DDBJ databases">
        <title>Actinoplanes lichenicola sp. nov., and Actinoplanes ovalisporus sp. nov., isolated from lichen in Thailand.</title>
        <authorList>
            <person name="Saeng-In P."/>
            <person name="Kanchanasin P."/>
            <person name="Yuki M."/>
            <person name="Kudo T."/>
            <person name="Ohkuma M."/>
            <person name="Phongsopitanun W."/>
            <person name="Tanasupawat S."/>
        </authorList>
    </citation>
    <scope>NUCLEOTIDE SEQUENCE [LARGE SCALE GENOMIC DNA]</scope>
    <source>
        <strain evidence="1 2">NBRC 110975</strain>
    </source>
</reference>
<dbReference type="Gene3D" id="2.130.10.10">
    <property type="entry name" value="YVTN repeat-like/Quinoprotein amine dehydrogenase"/>
    <property type="match status" value="1"/>
</dbReference>
<dbReference type="SUPFAM" id="SSF50969">
    <property type="entry name" value="YVTN repeat-like/Quinoprotein amine dehydrogenase"/>
    <property type="match status" value="1"/>
</dbReference>
<accession>A0ABS5YL52</accession>
<dbReference type="InterPro" id="IPR015943">
    <property type="entry name" value="WD40/YVTN_repeat-like_dom_sf"/>
</dbReference>
<name>A0ABS5YL52_9ACTN</name>
<dbReference type="InterPro" id="IPR011044">
    <property type="entry name" value="Quino_amine_DH_bsu"/>
</dbReference>
<keyword evidence="2" id="KW-1185">Reference proteome</keyword>
<organism evidence="1 2">
    <name type="scientific">Paractinoplanes bogorensis</name>
    <dbReference type="NCBI Taxonomy" id="1610840"/>
    <lineage>
        <taxon>Bacteria</taxon>
        <taxon>Bacillati</taxon>
        <taxon>Actinomycetota</taxon>
        <taxon>Actinomycetes</taxon>
        <taxon>Micromonosporales</taxon>
        <taxon>Micromonosporaceae</taxon>
        <taxon>Paractinoplanes</taxon>
    </lineage>
</organism>
<protein>
    <recommendedName>
        <fullName evidence="3">Ig-like domain repeat protein</fullName>
    </recommendedName>
</protein>
<dbReference type="EMBL" id="JAHKKG010000002">
    <property type="protein sequence ID" value="MBU2663438.1"/>
    <property type="molecule type" value="Genomic_DNA"/>
</dbReference>
<evidence type="ECO:0000313" key="1">
    <source>
        <dbReference type="EMBL" id="MBU2663438.1"/>
    </source>
</evidence>
<comment type="caution">
    <text evidence="1">The sequence shown here is derived from an EMBL/GenBank/DDBJ whole genome shotgun (WGS) entry which is preliminary data.</text>
</comment>
<proteinExistence type="predicted"/>
<gene>
    <name evidence="1" type="ORF">KOI35_07960</name>
</gene>
<dbReference type="RefSeq" id="WP_215785365.1">
    <property type="nucleotide sequence ID" value="NZ_JAHKKG010000002.1"/>
</dbReference>
<evidence type="ECO:0008006" key="3">
    <source>
        <dbReference type="Google" id="ProtNLM"/>
    </source>
</evidence>